<reference evidence="1 2" key="1">
    <citation type="submission" date="2019-10" db="EMBL/GenBank/DDBJ databases">
        <title>Draft Genome Sequence of Cytophagaceae sp. SJW1-29.</title>
        <authorList>
            <person name="Choi A."/>
        </authorList>
    </citation>
    <scope>NUCLEOTIDE SEQUENCE [LARGE SCALE GENOMIC DNA]</scope>
    <source>
        <strain evidence="1 2">SJW1-29</strain>
    </source>
</reference>
<evidence type="ECO:0000313" key="2">
    <source>
        <dbReference type="Proteomes" id="UP000479293"/>
    </source>
</evidence>
<comment type="caution">
    <text evidence="1">The sequence shown here is derived from an EMBL/GenBank/DDBJ whole genome shotgun (WGS) entry which is preliminary data.</text>
</comment>
<gene>
    <name evidence="1" type="ORF">GBK04_13965</name>
</gene>
<dbReference type="InterPro" id="IPR035093">
    <property type="entry name" value="RelE/ParE_toxin_dom_sf"/>
</dbReference>
<accession>A0A7C9FD94</accession>
<evidence type="ECO:0008006" key="3">
    <source>
        <dbReference type="Google" id="ProtNLM"/>
    </source>
</evidence>
<dbReference type="SUPFAM" id="SSF143011">
    <property type="entry name" value="RelE-like"/>
    <property type="match status" value="1"/>
</dbReference>
<dbReference type="PANTHER" id="PTHR38813">
    <property type="match status" value="1"/>
</dbReference>
<protein>
    <recommendedName>
        <fullName evidence="3">Type II toxin-antitoxin system RelE/ParE family toxin</fullName>
    </recommendedName>
</protein>
<dbReference type="RefSeq" id="WP_152760644.1">
    <property type="nucleotide sequence ID" value="NZ_WHLY01000002.1"/>
</dbReference>
<dbReference type="InterPro" id="IPR052747">
    <property type="entry name" value="TA_system_RelE_toxin"/>
</dbReference>
<dbReference type="Proteomes" id="UP000479293">
    <property type="component" value="Unassembled WGS sequence"/>
</dbReference>
<dbReference type="EMBL" id="WHLY01000002">
    <property type="protein sequence ID" value="MPR34430.1"/>
    <property type="molecule type" value="Genomic_DNA"/>
</dbReference>
<dbReference type="AlphaFoldDB" id="A0A7C9FD94"/>
<dbReference type="Gene3D" id="3.30.2310.20">
    <property type="entry name" value="RelE-like"/>
    <property type="match status" value="1"/>
</dbReference>
<sequence length="93" mass="10828">MEIIYRKKFLKEAKRLPPKSQEQLKEVFDKLQQADSLESAGVDYKYMEGQQKGQNYYRIRIGGWRIGVEYLNPDLIAVTVASRGDIYKGFPPK</sequence>
<proteinExistence type="predicted"/>
<dbReference type="PANTHER" id="PTHR38813:SF1">
    <property type="entry name" value="TOXIN RELE1-RELATED"/>
    <property type="match status" value="1"/>
</dbReference>
<keyword evidence="2" id="KW-1185">Reference proteome</keyword>
<organism evidence="1 2">
    <name type="scientific">Salmonirosea aquatica</name>
    <dbReference type="NCBI Taxonomy" id="2654236"/>
    <lineage>
        <taxon>Bacteria</taxon>
        <taxon>Pseudomonadati</taxon>
        <taxon>Bacteroidota</taxon>
        <taxon>Cytophagia</taxon>
        <taxon>Cytophagales</taxon>
        <taxon>Spirosomataceae</taxon>
        <taxon>Salmonirosea</taxon>
    </lineage>
</organism>
<name>A0A7C9FD94_9BACT</name>
<evidence type="ECO:0000313" key="1">
    <source>
        <dbReference type="EMBL" id="MPR34430.1"/>
    </source>
</evidence>